<feature type="region of interest" description="Disordered" evidence="1">
    <location>
        <begin position="1"/>
        <end position="60"/>
    </location>
</feature>
<evidence type="ECO:0000256" key="1">
    <source>
        <dbReference type="SAM" id="MobiDB-lite"/>
    </source>
</evidence>
<feature type="non-terminal residue" evidence="2">
    <location>
        <position position="1"/>
    </location>
</feature>
<reference evidence="2" key="2">
    <citation type="submission" date="2016-06" db="EMBL/GenBank/DDBJ databases">
        <title>The genome of a short-lived fish provides insights into sex chromosome evolution and the genetic control of aging.</title>
        <authorList>
            <person name="Reichwald K."/>
            <person name="Felder M."/>
            <person name="Petzold A."/>
            <person name="Koch P."/>
            <person name="Groth M."/>
            <person name="Platzer M."/>
        </authorList>
    </citation>
    <scope>NUCLEOTIDE SEQUENCE</scope>
    <source>
        <tissue evidence="2">Brain</tissue>
    </source>
</reference>
<sequence length="60" mass="6758">GTPPRPEAPPPGATPKNRSTHSPPPDWTTATHHHQEVHRMQPKVPSWSKTLQPEPRRESN</sequence>
<dbReference type="AlphaFoldDB" id="A0A1A7W8N8"/>
<protein>
    <submittedName>
        <fullName evidence="2">Uncharacterized protein</fullName>
    </submittedName>
</protein>
<evidence type="ECO:0000313" key="2">
    <source>
        <dbReference type="EMBL" id="SBP02342.1"/>
    </source>
</evidence>
<gene>
    <name evidence="2" type="primary">Nfu_g_1_026060</name>
</gene>
<accession>A0A1A7W8N8</accession>
<feature type="compositionally biased region" description="Pro residues" evidence="1">
    <location>
        <begin position="1"/>
        <end position="13"/>
    </location>
</feature>
<reference evidence="2" key="1">
    <citation type="submission" date="2016-05" db="EMBL/GenBank/DDBJ databases">
        <authorList>
            <person name="Lavstsen T."/>
            <person name="Jespersen J.S."/>
        </authorList>
    </citation>
    <scope>NUCLEOTIDE SEQUENCE</scope>
    <source>
        <tissue evidence="2">Brain</tissue>
    </source>
</reference>
<organism evidence="2">
    <name type="scientific">Iconisemion striatum</name>
    <dbReference type="NCBI Taxonomy" id="60296"/>
    <lineage>
        <taxon>Eukaryota</taxon>
        <taxon>Metazoa</taxon>
        <taxon>Chordata</taxon>
        <taxon>Craniata</taxon>
        <taxon>Vertebrata</taxon>
        <taxon>Euteleostomi</taxon>
        <taxon>Actinopterygii</taxon>
        <taxon>Neopterygii</taxon>
        <taxon>Teleostei</taxon>
        <taxon>Neoteleostei</taxon>
        <taxon>Acanthomorphata</taxon>
        <taxon>Ovalentaria</taxon>
        <taxon>Atherinomorphae</taxon>
        <taxon>Cyprinodontiformes</taxon>
        <taxon>Nothobranchiidae</taxon>
        <taxon>Iconisemion</taxon>
    </lineage>
</organism>
<proteinExistence type="predicted"/>
<dbReference type="EMBL" id="HADW01000942">
    <property type="protein sequence ID" value="SBP02342.1"/>
    <property type="molecule type" value="Transcribed_RNA"/>
</dbReference>
<feature type="non-terminal residue" evidence="2">
    <location>
        <position position="60"/>
    </location>
</feature>
<name>A0A1A7W8N8_9TELE</name>